<keyword evidence="5 11" id="KW-0547">Nucleotide-binding</keyword>
<keyword evidence="6 11" id="KW-0067">ATP-binding</keyword>
<dbReference type="NCBIfam" id="TIGR00133">
    <property type="entry name" value="gatB"/>
    <property type="match status" value="1"/>
</dbReference>
<comment type="subunit">
    <text evidence="2 11">Heterotrimer of A, B and C subunits.</text>
</comment>
<dbReference type="InterPro" id="IPR017958">
    <property type="entry name" value="Gln-tRNA_amidoTrfase_suB_CS"/>
</dbReference>
<comment type="catalytic activity">
    <reaction evidence="9 11">
        <text>L-aspartyl-tRNA(Asn) + L-glutamine + ATP + H2O = L-asparaginyl-tRNA(Asn) + L-glutamate + ADP + phosphate + 2 H(+)</text>
        <dbReference type="Rhea" id="RHEA:14513"/>
        <dbReference type="Rhea" id="RHEA-COMP:9674"/>
        <dbReference type="Rhea" id="RHEA-COMP:9677"/>
        <dbReference type="ChEBI" id="CHEBI:15377"/>
        <dbReference type="ChEBI" id="CHEBI:15378"/>
        <dbReference type="ChEBI" id="CHEBI:29985"/>
        <dbReference type="ChEBI" id="CHEBI:30616"/>
        <dbReference type="ChEBI" id="CHEBI:43474"/>
        <dbReference type="ChEBI" id="CHEBI:58359"/>
        <dbReference type="ChEBI" id="CHEBI:78515"/>
        <dbReference type="ChEBI" id="CHEBI:78516"/>
        <dbReference type="ChEBI" id="CHEBI:456216"/>
    </reaction>
</comment>
<evidence type="ECO:0000256" key="1">
    <source>
        <dbReference type="ARBA" id="ARBA00005306"/>
    </source>
</evidence>
<dbReference type="InterPro" id="IPR003789">
    <property type="entry name" value="Asn/Gln_tRNA_amidoTrase-B-like"/>
</dbReference>
<accession>A0A3E2NVD1</accession>
<dbReference type="OrthoDB" id="9804078at2"/>
<evidence type="ECO:0000256" key="11">
    <source>
        <dbReference type="HAMAP-Rule" id="MF_00121"/>
    </source>
</evidence>
<dbReference type="Pfam" id="PF02934">
    <property type="entry name" value="GatB_N"/>
    <property type="match status" value="1"/>
</dbReference>
<proteinExistence type="inferred from homology"/>
<evidence type="ECO:0000256" key="9">
    <source>
        <dbReference type="ARBA" id="ARBA00047380"/>
    </source>
</evidence>
<gene>
    <name evidence="11 13" type="primary">gatB</name>
    <name evidence="13" type="ORF">DYU05_04990</name>
</gene>
<dbReference type="GO" id="GO:0050567">
    <property type="term" value="F:glutaminyl-tRNA synthase (glutamine-hydrolyzing) activity"/>
    <property type="evidence" value="ECO:0007669"/>
    <property type="project" value="UniProtKB-UniRule"/>
</dbReference>
<dbReference type="AlphaFoldDB" id="A0A3E2NVD1"/>
<dbReference type="RefSeq" id="WP_117381867.1">
    <property type="nucleotide sequence ID" value="NZ_QWDE01000001.1"/>
</dbReference>
<keyword evidence="4 11" id="KW-0436">Ligase</keyword>
<evidence type="ECO:0000256" key="8">
    <source>
        <dbReference type="ARBA" id="ARBA00024799"/>
    </source>
</evidence>
<dbReference type="GO" id="GO:0006412">
    <property type="term" value="P:translation"/>
    <property type="evidence" value="ECO:0007669"/>
    <property type="project" value="UniProtKB-UniRule"/>
</dbReference>
<organism evidence="13 14">
    <name type="scientific">Mucilaginibacter terrenus</name>
    <dbReference type="NCBI Taxonomy" id="2482727"/>
    <lineage>
        <taxon>Bacteria</taxon>
        <taxon>Pseudomonadati</taxon>
        <taxon>Bacteroidota</taxon>
        <taxon>Sphingobacteriia</taxon>
        <taxon>Sphingobacteriales</taxon>
        <taxon>Sphingobacteriaceae</taxon>
        <taxon>Mucilaginibacter</taxon>
    </lineage>
</organism>
<dbReference type="NCBIfam" id="NF004012">
    <property type="entry name" value="PRK05477.1-2"/>
    <property type="match status" value="1"/>
</dbReference>
<dbReference type="Gene3D" id="1.10.150.380">
    <property type="entry name" value="GatB domain, N-terminal subdomain"/>
    <property type="match status" value="1"/>
</dbReference>
<keyword evidence="7 11" id="KW-0648">Protein biosynthesis</keyword>
<dbReference type="SUPFAM" id="SSF89095">
    <property type="entry name" value="GatB/YqeY motif"/>
    <property type="match status" value="1"/>
</dbReference>
<dbReference type="GO" id="GO:0016740">
    <property type="term" value="F:transferase activity"/>
    <property type="evidence" value="ECO:0007669"/>
    <property type="project" value="UniProtKB-KW"/>
</dbReference>
<evidence type="ECO:0000256" key="5">
    <source>
        <dbReference type="ARBA" id="ARBA00022741"/>
    </source>
</evidence>
<keyword evidence="14" id="KW-1185">Reference proteome</keyword>
<evidence type="ECO:0000256" key="2">
    <source>
        <dbReference type="ARBA" id="ARBA00011123"/>
    </source>
</evidence>
<dbReference type="InterPro" id="IPR006075">
    <property type="entry name" value="Asn/Gln-tRNA_Trfase_suB/E_cat"/>
</dbReference>
<comment type="function">
    <text evidence="8 11">Allows the formation of correctly charged Asn-tRNA(Asn) or Gln-tRNA(Gln) through the transamidation of misacylated Asp-tRNA(Asn) or Glu-tRNA(Gln) in organisms which lack either or both of asparaginyl-tRNA or glutaminyl-tRNA synthetases. The reaction takes place in the presence of glutamine and ATP through an activated phospho-Asp-tRNA(Asn) or phospho-Glu-tRNA(Gln).</text>
</comment>
<evidence type="ECO:0000256" key="10">
    <source>
        <dbReference type="ARBA" id="ARBA00047913"/>
    </source>
</evidence>
<dbReference type="InterPro" id="IPR023168">
    <property type="entry name" value="GatB_Yqey_C_2"/>
</dbReference>
<dbReference type="Gene3D" id="1.10.10.410">
    <property type="match status" value="1"/>
</dbReference>
<name>A0A3E2NVD1_9SPHI</name>
<evidence type="ECO:0000313" key="13">
    <source>
        <dbReference type="EMBL" id="RFZ84965.1"/>
    </source>
</evidence>
<feature type="domain" description="Asn/Gln amidotransferase" evidence="12">
    <location>
        <begin position="337"/>
        <end position="486"/>
    </location>
</feature>
<sequence>MTVVTSAVSEKYELVVGLEIHAQLSTLSKSFSSDPAAFGGSPNSHVSVISLGHPGTLPRINKRMVEFAVKMGLACNCTINQHNTFARKNYFYADLPKGFQTTQDQQPICLGGFVPVKLHDGTIKNIAIHHIHMEDDAGKSAHDQHDEYSFIDLNRAGVPLIEIVSQPDLRSAEEAGQFLTEVRRLLRYLEICDGNMEEGSMRCDANISVRLKGAPEYGNRCEVKNLNSIRNVQRAIDHEFERQVAIIEAGGHIDQNTLNFNADTGETSVLRSKEMANDYRYFPEPDLLPVVITDETLAEIRKSMPALPAELFNKYTTEFGLSEYDAGVIAAEKTFALYFEEVIKFTGNYKTAANWMMGAVRSYLNDHNLTTTDLTLTPEALAGLINLVDTGKVNNSVAAHKIFPEMLKSNNKTAEQLAKELNLIISEDSSQLDDFINAALAKFPDKVIEYQKGKKGVLGLFMGEIMKISKGKIDPKKTNQLLIKQLESK</sequence>
<keyword evidence="13" id="KW-0808">Transferase</keyword>
<evidence type="ECO:0000259" key="12">
    <source>
        <dbReference type="SMART" id="SM00845"/>
    </source>
</evidence>
<dbReference type="PANTHER" id="PTHR11659:SF4">
    <property type="entry name" value="ASPARTYL_GLUTAMYL-TRNA(GLN) AMIDOTRANSFERASE SUBUNIT B_E CATALYTIC DOMAIN-CONTAINING PROTEIN"/>
    <property type="match status" value="1"/>
</dbReference>
<dbReference type="PROSITE" id="PS01234">
    <property type="entry name" value="GATB"/>
    <property type="match status" value="1"/>
</dbReference>
<dbReference type="GO" id="GO:0050566">
    <property type="term" value="F:asparaginyl-tRNA synthase (glutamine-hydrolyzing) activity"/>
    <property type="evidence" value="ECO:0007669"/>
    <property type="project" value="RHEA"/>
</dbReference>
<dbReference type="SMART" id="SM00845">
    <property type="entry name" value="GatB_Yqey"/>
    <property type="match status" value="1"/>
</dbReference>
<comment type="similarity">
    <text evidence="1 11">Belongs to the GatB/GatE family. GatB subfamily.</text>
</comment>
<protein>
    <recommendedName>
        <fullName evidence="3 11">Aspartyl/glutamyl-tRNA(Asn/Gln) amidotransferase subunit B</fullName>
        <shortName evidence="11">Asp/Glu-ADT subunit B</shortName>
        <ecNumber evidence="11">6.3.5.-</ecNumber>
    </recommendedName>
</protein>
<dbReference type="Proteomes" id="UP000260823">
    <property type="component" value="Unassembled WGS sequence"/>
</dbReference>
<dbReference type="InterPro" id="IPR018027">
    <property type="entry name" value="Asn/Gln_amidotransferase"/>
</dbReference>
<evidence type="ECO:0000313" key="14">
    <source>
        <dbReference type="Proteomes" id="UP000260823"/>
    </source>
</evidence>
<comment type="caution">
    <text evidence="13">The sequence shown here is derived from an EMBL/GenBank/DDBJ whole genome shotgun (WGS) entry which is preliminary data.</text>
</comment>
<dbReference type="SUPFAM" id="SSF55931">
    <property type="entry name" value="Glutamine synthetase/guanido kinase"/>
    <property type="match status" value="1"/>
</dbReference>
<dbReference type="EMBL" id="QWDE01000001">
    <property type="protein sequence ID" value="RFZ84965.1"/>
    <property type="molecule type" value="Genomic_DNA"/>
</dbReference>
<evidence type="ECO:0000256" key="4">
    <source>
        <dbReference type="ARBA" id="ARBA00022598"/>
    </source>
</evidence>
<evidence type="ECO:0000256" key="3">
    <source>
        <dbReference type="ARBA" id="ARBA00016923"/>
    </source>
</evidence>
<dbReference type="GO" id="GO:0005524">
    <property type="term" value="F:ATP binding"/>
    <property type="evidence" value="ECO:0007669"/>
    <property type="project" value="UniProtKB-KW"/>
</dbReference>
<dbReference type="PANTHER" id="PTHR11659">
    <property type="entry name" value="GLUTAMYL-TRNA GLN AMIDOTRANSFERASE SUBUNIT B MITOCHONDRIAL AND PROKARYOTIC PET112-RELATED"/>
    <property type="match status" value="1"/>
</dbReference>
<dbReference type="InterPro" id="IPR042114">
    <property type="entry name" value="GatB_C_1"/>
</dbReference>
<reference evidence="13 14" key="1">
    <citation type="submission" date="2018-08" db="EMBL/GenBank/DDBJ databases">
        <title>Mucilaginibacter terrae sp. nov., isolated from manganese diggings.</title>
        <authorList>
            <person name="Huang Y."/>
            <person name="Zhou Z."/>
        </authorList>
    </citation>
    <scope>NUCLEOTIDE SEQUENCE [LARGE SCALE GENOMIC DNA]</scope>
    <source>
        <strain evidence="13 14">ZH6</strain>
    </source>
</reference>
<dbReference type="EC" id="6.3.5.-" evidence="11"/>
<dbReference type="InterPro" id="IPR017959">
    <property type="entry name" value="Asn/Gln-tRNA_amidoTrfase_suB/E"/>
</dbReference>
<dbReference type="HAMAP" id="MF_00121">
    <property type="entry name" value="GatB"/>
    <property type="match status" value="1"/>
</dbReference>
<dbReference type="InterPro" id="IPR004413">
    <property type="entry name" value="GatB"/>
</dbReference>
<evidence type="ECO:0000256" key="6">
    <source>
        <dbReference type="ARBA" id="ARBA00022840"/>
    </source>
</evidence>
<dbReference type="InterPro" id="IPR014746">
    <property type="entry name" value="Gln_synth/guanido_kin_cat_dom"/>
</dbReference>
<dbReference type="Pfam" id="PF02637">
    <property type="entry name" value="GatB_Yqey"/>
    <property type="match status" value="1"/>
</dbReference>
<evidence type="ECO:0000256" key="7">
    <source>
        <dbReference type="ARBA" id="ARBA00022917"/>
    </source>
</evidence>
<comment type="catalytic activity">
    <reaction evidence="10 11">
        <text>L-glutamyl-tRNA(Gln) + L-glutamine + ATP + H2O = L-glutaminyl-tRNA(Gln) + L-glutamate + ADP + phosphate + H(+)</text>
        <dbReference type="Rhea" id="RHEA:17521"/>
        <dbReference type="Rhea" id="RHEA-COMP:9681"/>
        <dbReference type="Rhea" id="RHEA-COMP:9684"/>
        <dbReference type="ChEBI" id="CHEBI:15377"/>
        <dbReference type="ChEBI" id="CHEBI:15378"/>
        <dbReference type="ChEBI" id="CHEBI:29985"/>
        <dbReference type="ChEBI" id="CHEBI:30616"/>
        <dbReference type="ChEBI" id="CHEBI:43474"/>
        <dbReference type="ChEBI" id="CHEBI:58359"/>
        <dbReference type="ChEBI" id="CHEBI:78520"/>
        <dbReference type="ChEBI" id="CHEBI:78521"/>
        <dbReference type="ChEBI" id="CHEBI:456216"/>
    </reaction>
</comment>
<dbReference type="NCBIfam" id="NF004014">
    <property type="entry name" value="PRK05477.1-4"/>
    <property type="match status" value="1"/>
</dbReference>